<dbReference type="SUPFAM" id="SSF56784">
    <property type="entry name" value="HAD-like"/>
    <property type="match status" value="1"/>
</dbReference>
<evidence type="ECO:0000313" key="2">
    <source>
        <dbReference type="EMBL" id="MBP2026364.1"/>
    </source>
</evidence>
<dbReference type="InterPro" id="IPR006380">
    <property type="entry name" value="SPP-like_dom"/>
</dbReference>
<dbReference type="InterPro" id="IPR024197">
    <property type="entry name" value="TPP-like"/>
</dbReference>
<evidence type="ECO:0000313" key="3">
    <source>
        <dbReference type="Proteomes" id="UP001314903"/>
    </source>
</evidence>
<dbReference type="Pfam" id="PF05116">
    <property type="entry name" value="S6PP"/>
    <property type="match status" value="1"/>
</dbReference>
<protein>
    <recommendedName>
        <fullName evidence="1">Sucrose phosphatase-like domain-containing protein</fullName>
    </recommendedName>
</protein>
<dbReference type="PIRSF" id="PIRSF030802">
    <property type="entry name" value="UCP030802"/>
    <property type="match status" value="1"/>
</dbReference>
<dbReference type="InterPro" id="IPR036412">
    <property type="entry name" value="HAD-like_sf"/>
</dbReference>
<dbReference type="Gene3D" id="3.40.50.1000">
    <property type="entry name" value="HAD superfamily/HAD-like"/>
    <property type="match status" value="1"/>
</dbReference>
<evidence type="ECO:0000259" key="1">
    <source>
        <dbReference type="Pfam" id="PF05116"/>
    </source>
</evidence>
<accession>A0ABS4KF27</accession>
<keyword evidence="3" id="KW-1185">Reference proteome</keyword>
<proteinExistence type="predicted"/>
<dbReference type="Proteomes" id="UP001314903">
    <property type="component" value="Unassembled WGS sequence"/>
</dbReference>
<organism evidence="2 3">
    <name type="scientific">Acetoanaerobium pronyense</name>
    <dbReference type="NCBI Taxonomy" id="1482736"/>
    <lineage>
        <taxon>Bacteria</taxon>
        <taxon>Bacillati</taxon>
        <taxon>Bacillota</taxon>
        <taxon>Clostridia</taxon>
        <taxon>Peptostreptococcales</taxon>
        <taxon>Filifactoraceae</taxon>
        <taxon>Acetoanaerobium</taxon>
    </lineage>
</organism>
<gene>
    <name evidence="2" type="ORF">J2Z35_000153</name>
</gene>
<reference evidence="2 3" key="1">
    <citation type="submission" date="2021-03" db="EMBL/GenBank/DDBJ databases">
        <title>Genomic Encyclopedia of Type Strains, Phase IV (KMG-IV): sequencing the most valuable type-strain genomes for metagenomic binning, comparative biology and taxonomic classification.</title>
        <authorList>
            <person name="Goeker M."/>
        </authorList>
    </citation>
    <scope>NUCLEOTIDE SEQUENCE [LARGE SCALE GENOMIC DNA]</scope>
    <source>
        <strain evidence="2 3">DSM 27512</strain>
    </source>
</reference>
<dbReference type="InterPro" id="IPR023214">
    <property type="entry name" value="HAD_sf"/>
</dbReference>
<feature type="domain" description="Sucrose phosphatase-like" evidence="1">
    <location>
        <begin position="2"/>
        <end position="222"/>
    </location>
</feature>
<dbReference type="RefSeq" id="WP_209658335.1">
    <property type="nucleotide sequence ID" value="NZ_JAGGLI010000001.1"/>
</dbReference>
<sequence>MIFFSDLDNTLIFGKRWTLNSDIDSIVGVERKDELEIAYMTNKGYELLKELSQNLNFIPTTARTIEQYKRIHIFKKSIKVKYAIMTNGGNILIDGDIDKDWQKRMNIKIKNSLGQEEGKEIATKIIGIESIKNLKTADNIYFYAVLKKALSEEIINELKEYFNPKGVSVKNVGKKVYFIPFGVDKHKACVYLKDLIGENDYFSAGDSIMDENMLLNSELGFIPASGGLSIQEEICNLKNIKISHESGPKTSEYILEYLLEKAKSKKFNKIL</sequence>
<name>A0ABS4KF27_9FIRM</name>
<comment type="caution">
    <text evidence="2">The sequence shown here is derived from an EMBL/GenBank/DDBJ whole genome shotgun (WGS) entry which is preliminary data.</text>
</comment>
<dbReference type="EMBL" id="JAGGLI010000001">
    <property type="protein sequence ID" value="MBP2026364.1"/>
    <property type="molecule type" value="Genomic_DNA"/>
</dbReference>